<sequence>MGLLCLCAKVYRPTAHLTVIIHGYAHAGVVYGASTWFVEGEDGCSCRACFPVIDELTYCQLGDCPLEVHICRRATWASRDTSSAIPVWELRMTFSNGRSLYIVTDKPLVAEIATGNEPLIGCGRRGSEANKRMGQPGLEGAQISGLTSQGRKPILGRRPLVIGCWRVRRRADCTSAV</sequence>
<dbReference type="EMBL" id="KZ825463">
    <property type="protein sequence ID" value="PYI36917.1"/>
    <property type="molecule type" value="Genomic_DNA"/>
</dbReference>
<name>A0A2V5JCX0_9EURO</name>
<reference evidence="1 2" key="1">
    <citation type="submission" date="2018-02" db="EMBL/GenBank/DDBJ databases">
        <title>The genomes of Aspergillus section Nigri reveals drivers in fungal speciation.</title>
        <authorList>
            <consortium name="DOE Joint Genome Institute"/>
            <person name="Vesth T.C."/>
            <person name="Nybo J."/>
            <person name="Theobald S."/>
            <person name="Brandl J."/>
            <person name="Frisvad J.C."/>
            <person name="Nielsen K.F."/>
            <person name="Lyhne E.K."/>
            <person name="Kogle M.E."/>
            <person name="Kuo A."/>
            <person name="Riley R."/>
            <person name="Clum A."/>
            <person name="Nolan M."/>
            <person name="Lipzen A."/>
            <person name="Salamov A."/>
            <person name="Henrissat B."/>
            <person name="Wiebenga A."/>
            <person name="De vries R.P."/>
            <person name="Grigoriev I.V."/>
            <person name="Mortensen U.H."/>
            <person name="Andersen M.R."/>
            <person name="Baker S.E."/>
        </authorList>
    </citation>
    <scope>NUCLEOTIDE SEQUENCE [LARGE SCALE GENOMIC DNA]</scope>
    <source>
        <strain evidence="1 2">CBS 114.80</strain>
    </source>
</reference>
<dbReference type="Proteomes" id="UP000248817">
    <property type="component" value="Unassembled WGS sequence"/>
</dbReference>
<gene>
    <name evidence="1" type="ORF">BP00DRAFT_6576</name>
</gene>
<organism evidence="1 2">
    <name type="scientific">Aspergillus indologenus CBS 114.80</name>
    <dbReference type="NCBI Taxonomy" id="1450541"/>
    <lineage>
        <taxon>Eukaryota</taxon>
        <taxon>Fungi</taxon>
        <taxon>Dikarya</taxon>
        <taxon>Ascomycota</taxon>
        <taxon>Pezizomycotina</taxon>
        <taxon>Eurotiomycetes</taxon>
        <taxon>Eurotiomycetidae</taxon>
        <taxon>Eurotiales</taxon>
        <taxon>Aspergillaceae</taxon>
        <taxon>Aspergillus</taxon>
        <taxon>Aspergillus subgen. Circumdati</taxon>
    </lineage>
</organism>
<protein>
    <submittedName>
        <fullName evidence="1">Uncharacterized protein</fullName>
    </submittedName>
</protein>
<evidence type="ECO:0000313" key="2">
    <source>
        <dbReference type="Proteomes" id="UP000248817"/>
    </source>
</evidence>
<dbReference type="AlphaFoldDB" id="A0A2V5JCX0"/>
<evidence type="ECO:0000313" key="1">
    <source>
        <dbReference type="EMBL" id="PYI36917.1"/>
    </source>
</evidence>
<proteinExistence type="predicted"/>
<accession>A0A2V5JCX0</accession>
<keyword evidence="2" id="KW-1185">Reference proteome</keyword>